<dbReference type="InterPro" id="IPR018584">
    <property type="entry name" value="GT87"/>
</dbReference>
<feature type="transmembrane region" description="Helical" evidence="9">
    <location>
        <begin position="12"/>
        <end position="31"/>
    </location>
</feature>
<evidence type="ECO:0000256" key="7">
    <source>
        <dbReference type="ARBA" id="ARBA00024033"/>
    </source>
</evidence>
<feature type="transmembrane region" description="Helical" evidence="9">
    <location>
        <begin position="123"/>
        <end position="140"/>
    </location>
</feature>
<feature type="transmembrane region" description="Helical" evidence="9">
    <location>
        <begin position="298"/>
        <end position="326"/>
    </location>
</feature>
<proteinExistence type="inferred from homology"/>
<keyword evidence="2" id="KW-1003">Cell membrane</keyword>
<dbReference type="Pfam" id="PF09594">
    <property type="entry name" value="GT87"/>
    <property type="match status" value="1"/>
</dbReference>
<dbReference type="OrthoDB" id="4571067at2"/>
<evidence type="ECO:0000256" key="2">
    <source>
        <dbReference type="ARBA" id="ARBA00022475"/>
    </source>
</evidence>
<evidence type="ECO:0000256" key="8">
    <source>
        <dbReference type="SAM" id="MobiDB-lite"/>
    </source>
</evidence>
<gene>
    <name evidence="10" type="ORF">EV383_4960</name>
</gene>
<dbReference type="EMBL" id="SHKL01000001">
    <property type="protein sequence ID" value="RZT88026.1"/>
    <property type="molecule type" value="Genomic_DNA"/>
</dbReference>
<comment type="similarity">
    <text evidence="7">Belongs to the glycosyltransferase 87 family.</text>
</comment>
<feature type="transmembrane region" description="Helical" evidence="9">
    <location>
        <begin position="338"/>
        <end position="354"/>
    </location>
</feature>
<dbReference type="AlphaFoldDB" id="A0A4Q7V144"/>
<dbReference type="GO" id="GO:0016758">
    <property type="term" value="F:hexosyltransferase activity"/>
    <property type="evidence" value="ECO:0007669"/>
    <property type="project" value="InterPro"/>
</dbReference>
<comment type="caution">
    <text evidence="10">The sequence shown here is derived from an EMBL/GenBank/DDBJ whole genome shotgun (WGS) entry which is preliminary data.</text>
</comment>
<evidence type="ECO:0000256" key="9">
    <source>
        <dbReference type="SAM" id="Phobius"/>
    </source>
</evidence>
<comment type="subcellular location">
    <subcellularLocation>
        <location evidence="1">Cell membrane</location>
        <topology evidence="1">Multi-pass membrane protein</topology>
    </subcellularLocation>
</comment>
<feature type="transmembrane region" description="Helical" evidence="9">
    <location>
        <begin position="146"/>
        <end position="163"/>
    </location>
</feature>
<feature type="transmembrane region" description="Helical" evidence="9">
    <location>
        <begin position="170"/>
        <end position="195"/>
    </location>
</feature>
<name>A0A4Q7V144_PSEST</name>
<keyword evidence="6 9" id="KW-0472">Membrane</keyword>
<evidence type="ECO:0000256" key="1">
    <source>
        <dbReference type="ARBA" id="ARBA00004651"/>
    </source>
</evidence>
<evidence type="ECO:0000256" key="6">
    <source>
        <dbReference type="ARBA" id="ARBA00023136"/>
    </source>
</evidence>
<reference evidence="10 11" key="1">
    <citation type="submission" date="2019-02" db="EMBL/GenBank/DDBJ databases">
        <title>Sequencing the genomes of 1000 actinobacteria strains.</title>
        <authorList>
            <person name="Klenk H.-P."/>
        </authorList>
    </citation>
    <scope>NUCLEOTIDE SEQUENCE [LARGE SCALE GENOMIC DNA]</scope>
    <source>
        <strain evidence="10 11">DSM 45779</strain>
    </source>
</reference>
<evidence type="ECO:0000256" key="5">
    <source>
        <dbReference type="ARBA" id="ARBA00022989"/>
    </source>
</evidence>
<feature type="transmembrane region" description="Helical" evidence="9">
    <location>
        <begin position="258"/>
        <end position="278"/>
    </location>
</feature>
<evidence type="ECO:0000256" key="4">
    <source>
        <dbReference type="ARBA" id="ARBA00022692"/>
    </source>
</evidence>
<evidence type="ECO:0000256" key="3">
    <source>
        <dbReference type="ARBA" id="ARBA00022679"/>
    </source>
</evidence>
<keyword evidence="3 10" id="KW-0808">Transferase</keyword>
<feature type="transmembrane region" description="Helical" evidence="9">
    <location>
        <begin position="201"/>
        <end position="222"/>
    </location>
</feature>
<organism evidence="10 11">
    <name type="scientific">Pseudonocardia sediminis</name>
    <dbReference type="NCBI Taxonomy" id="1397368"/>
    <lineage>
        <taxon>Bacteria</taxon>
        <taxon>Bacillati</taxon>
        <taxon>Actinomycetota</taxon>
        <taxon>Actinomycetes</taxon>
        <taxon>Pseudonocardiales</taxon>
        <taxon>Pseudonocardiaceae</taxon>
        <taxon>Pseudonocardia</taxon>
    </lineage>
</organism>
<feature type="region of interest" description="Disordered" evidence="8">
    <location>
        <begin position="393"/>
        <end position="415"/>
    </location>
</feature>
<dbReference type="GO" id="GO:0005886">
    <property type="term" value="C:plasma membrane"/>
    <property type="evidence" value="ECO:0007669"/>
    <property type="project" value="UniProtKB-SubCell"/>
</dbReference>
<keyword evidence="4 9" id="KW-0812">Transmembrane</keyword>
<feature type="transmembrane region" description="Helical" evidence="9">
    <location>
        <begin position="96"/>
        <end position="116"/>
    </location>
</feature>
<feature type="transmembrane region" description="Helical" evidence="9">
    <location>
        <begin position="366"/>
        <end position="383"/>
    </location>
</feature>
<keyword evidence="5 9" id="KW-1133">Transmembrane helix</keyword>
<protein>
    <submittedName>
        <fullName evidence="10">Arabinofuranan 3-O-arabinosyltransferase</fullName>
    </submittedName>
</protein>
<evidence type="ECO:0000313" key="11">
    <source>
        <dbReference type="Proteomes" id="UP000291591"/>
    </source>
</evidence>
<keyword evidence="11" id="KW-1185">Reference proteome</keyword>
<accession>A0A4Q7V144</accession>
<evidence type="ECO:0000313" key="10">
    <source>
        <dbReference type="EMBL" id="RZT88026.1"/>
    </source>
</evidence>
<dbReference type="RefSeq" id="WP_130292093.1">
    <property type="nucleotide sequence ID" value="NZ_SHKL01000001.1"/>
</dbReference>
<sequence>MRWDRSRAVRIGARAVMAAALVTAVALFVFGNPPLLRLLPSPLVPITHVDFDTFWRSARALVNGTGIYDTDAKLHNLNPPILSLLMAPLGMLDAVLAYRIFVTLTVLMVAGSVFAAARELRIGRFWTVVAVVSVLASSPLHGTLALGQIYGILLLGVTAGWIAERRGHPVLAAVLYGVTVAIKPSLAPLLLLPLVQRCWPAFRAGVAAAAVTTLAGLVAAGFSTGPQWLRMALTEPVATVLDNAALPGLAIRWGLPSLVGTLVGVALMIGTLVFFGIRTVRHGTSAAYGTDPAGVAPWAVLATGLLTAPISWHNYLILLWPGLLVVVASGRAGDARRVVVGALLALAFIPITWSDLWAPGDPLTPAGQALYSAILLACWLTLLRPATGPWWPDTAPGSGTGDPFRSAEVTARPSG</sequence>
<dbReference type="Proteomes" id="UP000291591">
    <property type="component" value="Unassembled WGS sequence"/>
</dbReference>